<dbReference type="Pfam" id="PF01987">
    <property type="entry name" value="AIM24"/>
    <property type="match status" value="1"/>
</dbReference>
<dbReference type="PANTHER" id="PTHR43657:SF1">
    <property type="entry name" value="ALTERED INHERITANCE OF MITOCHONDRIA PROTEIN 24, MITOCHONDRIAL"/>
    <property type="match status" value="1"/>
</dbReference>
<accession>A0A429GNF6</accession>
<dbReference type="SUPFAM" id="SSF51219">
    <property type="entry name" value="TRAP-like"/>
    <property type="match status" value="1"/>
</dbReference>
<dbReference type="Gene3D" id="3.60.160.10">
    <property type="entry name" value="Mitochondrial biogenesis AIM24"/>
    <property type="match status" value="1"/>
</dbReference>
<name>A0A429GNF6_9CREN</name>
<dbReference type="InterPro" id="IPR002838">
    <property type="entry name" value="AIM24"/>
</dbReference>
<evidence type="ECO:0000313" key="2">
    <source>
        <dbReference type="Proteomes" id="UP000277582"/>
    </source>
</evidence>
<dbReference type="AlphaFoldDB" id="A0A429GNF6"/>
<dbReference type="RefSeq" id="WP_125671190.1">
    <property type="nucleotide sequence ID" value="NZ_RCOS01000076.1"/>
</dbReference>
<dbReference type="PANTHER" id="PTHR43657">
    <property type="entry name" value="TRYPTOPHAN RNA-BINDING ATTENUATOR PROTEIN-LIKE PROTEIN"/>
    <property type="match status" value="1"/>
</dbReference>
<protein>
    <submittedName>
        <fullName evidence="1">TIGR00266 family protein</fullName>
    </submittedName>
</protein>
<evidence type="ECO:0000313" key="1">
    <source>
        <dbReference type="EMBL" id="RSN75253.1"/>
    </source>
</evidence>
<dbReference type="Proteomes" id="UP000277582">
    <property type="component" value="Unassembled WGS sequence"/>
</dbReference>
<comment type="caution">
    <text evidence="1">The sequence shown here is derived from an EMBL/GenBank/DDBJ whole genome shotgun (WGS) entry which is preliminary data.</text>
</comment>
<dbReference type="InterPro" id="IPR036983">
    <property type="entry name" value="AIM24_sf"/>
</dbReference>
<dbReference type="InterPro" id="IPR016031">
    <property type="entry name" value="Trp_RNA-bd_attenuator-like_dom"/>
</dbReference>
<gene>
    <name evidence="1" type="ORF">D6D85_06375</name>
</gene>
<keyword evidence="2" id="KW-1185">Reference proteome</keyword>
<reference evidence="1 2" key="1">
    <citation type="submission" date="2018-10" db="EMBL/GenBank/DDBJ databases">
        <title>Co-occurring genomic capacity for anaerobic methane metabolism and dissimilatory sulfite reduction discovered in the Korarchaeota.</title>
        <authorList>
            <person name="Mckay L.J."/>
            <person name="Dlakic M."/>
            <person name="Fields M.W."/>
            <person name="Delmont T.O."/>
            <person name="Eren A.M."/>
            <person name="Jay Z.J."/>
            <person name="Klingelsmith K.B."/>
            <person name="Rusch D.B."/>
            <person name="Inskeep W.P."/>
        </authorList>
    </citation>
    <scope>NUCLEOTIDE SEQUENCE [LARGE SCALE GENOMIC DNA]</scope>
    <source>
        <strain evidence="1 2">MDKW</strain>
    </source>
</reference>
<dbReference type="OrthoDB" id="7592at2157"/>
<dbReference type="EMBL" id="RCOS01000076">
    <property type="protein sequence ID" value="RSN75253.1"/>
    <property type="molecule type" value="Genomic_DNA"/>
</dbReference>
<sequence>MEYEIKYRPSYSMLVVKMNPGETITAEAGAMTYMSPNIQIKTRARAGILDTIKVGVLGGQSLFVNDYTAVGGPGEMGLVAAPLGDIERLVLDGHNGYIIQRSSYIASDPTVDLDIKWQGFTKGIFGQGLFMIKTSGKGNLFINTFGAIDRHHLSAGESLIVDNFHLVGFSDTCSYKVRRIGGLKEFVLSGEGLVVEITGPGDVLIQTKNLAEFADWLWHVFEPKIRAMMRSR</sequence>
<organism evidence="1 2">
    <name type="scientific">Candidatus Methanodesulfokora washburnensis</name>
    <dbReference type="NCBI Taxonomy" id="2478471"/>
    <lineage>
        <taxon>Archaea</taxon>
        <taxon>Thermoproteota</taxon>
        <taxon>Candidatus Korarchaeia</taxon>
        <taxon>Candidatus Korarchaeia incertae sedis</taxon>
        <taxon>Candidatus Methanodesulfokora</taxon>
    </lineage>
</organism>
<dbReference type="NCBIfam" id="TIGR00266">
    <property type="entry name" value="TIGR00266 family protein"/>
    <property type="match status" value="1"/>
</dbReference>
<proteinExistence type="predicted"/>